<dbReference type="PANTHER" id="PTHR43283:SF7">
    <property type="entry name" value="BETA-LACTAMASE-RELATED DOMAIN-CONTAINING PROTEIN"/>
    <property type="match status" value="1"/>
</dbReference>
<reference evidence="3 4" key="1">
    <citation type="submission" date="2014-07" db="EMBL/GenBank/DDBJ databases">
        <title>Draft Genome Sequence of Gephyronic Acid Producer, Cystobacter violaceus Strain Cb vi76.</title>
        <authorList>
            <person name="Stevens D.C."/>
            <person name="Young J."/>
            <person name="Carmichael R."/>
            <person name="Tan J."/>
            <person name="Taylor R.E."/>
        </authorList>
    </citation>
    <scope>NUCLEOTIDE SEQUENCE [LARGE SCALE GENOMIC DNA]</scope>
    <source>
        <strain evidence="3 4">Cb vi76</strain>
    </source>
</reference>
<dbReference type="InterPro" id="IPR050789">
    <property type="entry name" value="Diverse_Enzym_Activities"/>
</dbReference>
<evidence type="ECO:0000313" key="3">
    <source>
        <dbReference type="EMBL" id="KFA92874.1"/>
    </source>
</evidence>
<name>A0A084SWN9_9BACT</name>
<dbReference type="InterPro" id="IPR012338">
    <property type="entry name" value="Beta-lactam/transpept-like"/>
</dbReference>
<evidence type="ECO:0000313" key="4">
    <source>
        <dbReference type="Proteomes" id="UP000028547"/>
    </source>
</evidence>
<dbReference type="Gene3D" id="3.40.710.10">
    <property type="entry name" value="DD-peptidase/beta-lactamase superfamily"/>
    <property type="match status" value="1"/>
</dbReference>
<dbReference type="Pfam" id="PF00144">
    <property type="entry name" value="Beta-lactamase"/>
    <property type="match status" value="1"/>
</dbReference>
<protein>
    <recommendedName>
        <fullName evidence="2">Beta-lactamase-related domain-containing protein</fullName>
    </recommendedName>
</protein>
<dbReference type="EMBL" id="JPMI01000077">
    <property type="protein sequence ID" value="KFA92874.1"/>
    <property type="molecule type" value="Genomic_DNA"/>
</dbReference>
<dbReference type="Proteomes" id="UP000028547">
    <property type="component" value="Unassembled WGS sequence"/>
</dbReference>
<proteinExistence type="predicted"/>
<dbReference type="SUPFAM" id="SSF56601">
    <property type="entry name" value="beta-lactamase/transpeptidase-like"/>
    <property type="match status" value="1"/>
</dbReference>
<dbReference type="PANTHER" id="PTHR43283">
    <property type="entry name" value="BETA-LACTAMASE-RELATED"/>
    <property type="match status" value="1"/>
</dbReference>
<accession>A0A084SWN9</accession>
<feature type="signal peptide" evidence="1">
    <location>
        <begin position="1"/>
        <end position="26"/>
    </location>
</feature>
<dbReference type="InterPro" id="IPR001466">
    <property type="entry name" value="Beta-lactam-related"/>
</dbReference>
<keyword evidence="1" id="KW-0732">Signal</keyword>
<dbReference type="RefSeq" id="WP_043393930.1">
    <property type="nucleotide sequence ID" value="NZ_JPMI01000077.1"/>
</dbReference>
<comment type="caution">
    <text evidence="3">The sequence shown here is derived from an EMBL/GenBank/DDBJ whole genome shotgun (WGS) entry which is preliminary data.</text>
</comment>
<feature type="domain" description="Beta-lactamase-related" evidence="2">
    <location>
        <begin position="71"/>
        <end position="368"/>
    </location>
</feature>
<dbReference type="AlphaFoldDB" id="A0A084SWN9"/>
<organism evidence="3 4">
    <name type="scientific">Archangium violaceum Cb vi76</name>
    <dbReference type="NCBI Taxonomy" id="1406225"/>
    <lineage>
        <taxon>Bacteria</taxon>
        <taxon>Pseudomonadati</taxon>
        <taxon>Myxococcota</taxon>
        <taxon>Myxococcia</taxon>
        <taxon>Myxococcales</taxon>
        <taxon>Cystobacterineae</taxon>
        <taxon>Archangiaceae</taxon>
        <taxon>Archangium</taxon>
    </lineage>
</organism>
<evidence type="ECO:0000259" key="2">
    <source>
        <dbReference type="Pfam" id="PF00144"/>
    </source>
</evidence>
<evidence type="ECO:0000256" key="1">
    <source>
        <dbReference type="SAM" id="SignalP"/>
    </source>
</evidence>
<gene>
    <name evidence="3" type="ORF">Q664_12525</name>
</gene>
<feature type="chain" id="PRO_5001781925" description="Beta-lactamase-related domain-containing protein" evidence="1">
    <location>
        <begin position="27"/>
        <end position="388"/>
    </location>
</feature>
<sequence length="388" mass="43156">MRRIHKKLTLPALMAVALSSALPARAADCSTTGWPTEDWPDARAEVAAARAAQIQALEDYAFTLQGKDEERKGLRTDGVVIIHKGRVVYERYGRGFDASKRHLSWSMSKSFTSALVGIAEKRGALSLDDSICKHVKSSRQDNCAITVRNLMEFASGLDWREDYENGGSYQTSSVLAMLYGEGRRDMVSFITAHERSDAPGTSWRYSSGDATLLAGVLDAALRPELGRDWPWVLLLDKLGMKSATWERDGKGVVVGSSYLHATPRDLARFGYFYLRNGCWAGEQLLPEDWVARSTRVSEPIKLKSYERGRDDVQGWQWWLNRPIPGVQAELPFPSVPEGAFAARGHWGQSMSIIPSKELIVVRTADDRDGSFSLDTFLKLALAVVEELP</sequence>